<evidence type="ECO:0000259" key="2">
    <source>
        <dbReference type="Pfam" id="PF12969"/>
    </source>
</evidence>
<keyword evidence="3" id="KW-0378">Hydrolase</keyword>
<dbReference type="Proteomes" id="UP000563094">
    <property type="component" value="Unassembled WGS sequence"/>
</dbReference>
<dbReference type="Pfam" id="PF12969">
    <property type="entry name" value="DUF3857"/>
    <property type="match status" value="1"/>
</dbReference>
<keyword evidence="3" id="KW-0645">Protease</keyword>
<dbReference type="Gene3D" id="3.10.620.30">
    <property type="match status" value="1"/>
</dbReference>
<feature type="chain" id="PRO_5032508762" evidence="1">
    <location>
        <begin position="20"/>
        <end position="637"/>
    </location>
</feature>
<dbReference type="AlphaFoldDB" id="A0A839GVJ7"/>
<reference evidence="3 4" key="1">
    <citation type="submission" date="2020-08" db="EMBL/GenBank/DDBJ databases">
        <title>Genomic Encyclopedia of Type Strains, Phase IV (KMG-IV): sequencing the most valuable type-strain genomes for metagenomic binning, comparative biology and taxonomic classification.</title>
        <authorList>
            <person name="Goeker M."/>
        </authorList>
    </citation>
    <scope>NUCLEOTIDE SEQUENCE [LARGE SCALE GENOMIC DNA]</scope>
    <source>
        <strain evidence="3 4">DSM 29854</strain>
    </source>
</reference>
<accession>A0A839GVJ7</accession>
<proteinExistence type="predicted"/>
<dbReference type="SUPFAM" id="SSF54001">
    <property type="entry name" value="Cysteine proteinases"/>
    <property type="match status" value="1"/>
</dbReference>
<dbReference type="EMBL" id="JACJIQ010000013">
    <property type="protein sequence ID" value="MBA9078458.1"/>
    <property type="molecule type" value="Genomic_DNA"/>
</dbReference>
<gene>
    <name evidence="3" type="ORF">FHS90_003186</name>
</gene>
<feature type="signal peptide" evidence="1">
    <location>
        <begin position="1"/>
        <end position="19"/>
    </location>
</feature>
<dbReference type="Gene3D" id="2.60.120.1130">
    <property type="match status" value="1"/>
</dbReference>
<keyword evidence="1" id="KW-0732">Signal</keyword>
<name>A0A839GVJ7_9BACT</name>
<organism evidence="3 4">
    <name type="scientific">Rufibacter quisquiliarum</name>
    <dbReference type="NCBI Taxonomy" id="1549639"/>
    <lineage>
        <taxon>Bacteria</taxon>
        <taxon>Pseudomonadati</taxon>
        <taxon>Bacteroidota</taxon>
        <taxon>Cytophagia</taxon>
        <taxon>Cytophagales</taxon>
        <taxon>Hymenobacteraceae</taxon>
        <taxon>Rufibacter</taxon>
    </lineage>
</organism>
<dbReference type="InterPro" id="IPR038765">
    <property type="entry name" value="Papain-like_cys_pep_sf"/>
</dbReference>
<protein>
    <submittedName>
        <fullName evidence="3">Transglutaminase-like putative cysteine protease</fullName>
    </submittedName>
</protein>
<comment type="caution">
    <text evidence="3">The sequence shown here is derived from an EMBL/GenBank/DDBJ whole genome shotgun (WGS) entry which is preliminary data.</text>
</comment>
<dbReference type="GO" id="GO:0006508">
    <property type="term" value="P:proteolysis"/>
    <property type="evidence" value="ECO:0007669"/>
    <property type="project" value="UniProtKB-KW"/>
</dbReference>
<evidence type="ECO:0000256" key="1">
    <source>
        <dbReference type="SAM" id="SignalP"/>
    </source>
</evidence>
<evidence type="ECO:0000313" key="4">
    <source>
        <dbReference type="Proteomes" id="UP000563094"/>
    </source>
</evidence>
<dbReference type="InterPro" id="IPR024618">
    <property type="entry name" value="DUF3857"/>
</dbReference>
<keyword evidence="4" id="KW-1185">Reference proteome</keyword>
<evidence type="ECO:0000313" key="3">
    <source>
        <dbReference type="EMBL" id="MBA9078458.1"/>
    </source>
</evidence>
<dbReference type="Gene3D" id="2.60.40.3140">
    <property type="match status" value="1"/>
</dbReference>
<dbReference type="GO" id="GO:0008233">
    <property type="term" value="F:peptidase activity"/>
    <property type="evidence" value="ECO:0007669"/>
    <property type="project" value="UniProtKB-KW"/>
</dbReference>
<dbReference type="RefSeq" id="WP_182513670.1">
    <property type="nucleotide sequence ID" value="NZ_JACJIQ010000013.1"/>
</dbReference>
<feature type="domain" description="DUF3857" evidence="2">
    <location>
        <begin position="55"/>
        <end position="216"/>
    </location>
</feature>
<sequence length="637" mass="71272">MKNWIVVAAGLLWQATAWAGGTPSYSALAIDAALTKGADAVIRTEETVFTVHSAKSSTEKVRVVVTVLTPEGKEHAQLVVPYDKLNKVDYIKGTLYDASGKKNRSLKASEIKDYSNTSDFSLYEDNRVKVAQADATTYPFTVEYEYQVSSSNMLFYPVWYPLSSPKVALEHASFQVNMPVGMPLRYHERQVPEKATVTQVNHQQVYKWVVKGIAPVEREPWGPSYYELVPFVRTAPTTFEVEGYAGTMDSWKTLGEWQNKLNQGRGVLSDATRQQVLELTKNLATPEEKVKAVYQFMQNKTRYVSIQLGIGGWQPFEAAVVDSKGYGDCKALSNYTKSLLEAAGINSHYALIWGGEDNRPVVPDFPSSQFNHVVLCVPTAKDTIWLECTSQTADAGYTGSFTGDRYSLLVTPEGGKLVSTPVFKAKDNTQIRSVQVKLNAQGSGVGEAVTWFTGTQHEDRNSIMHQLKPEEQLKWLYKQTHIPAFEIKNFALEKVKATAPQVKEKLQLELPRLASVSGRRMFITPNLMNRWTTVPSALESRKQEVVWNSAFHDVDSVEYEIPAGYKPESVPSPVKITTAFGQFEAKVQVKGSKLLYVRQLTMHKGRHSPEKYKELVDFLKQVVRADQQQVVLAAEAT</sequence>